<dbReference type="RefSeq" id="WP_237360668.1">
    <property type="nucleotide sequence ID" value="NZ_CAKLDM010000001.1"/>
</dbReference>
<dbReference type="InterPro" id="IPR000914">
    <property type="entry name" value="SBP_5_dom"/>
</dbReference>
<gene>
    <name evidence="4" type="primary">sgrR_2</name>
    <name evidence="4" type="ORF">VMF7928_01328</name>
</gene>
<feature type="domain" description="Solute-binding protein family 5" evidence="2">
    <location>
        <begin position="164"/>
        <end position="305"/>
    </location>
</feature>
<dbReference type="PANTHER" id="PTHR30290">
    <property type="entry name" value="PERIPLASMIC BINDING COMPONENT OF ABC TRANSPORTER"/>
    <property type="match status" value="1"/>
</dbReference>
<dbReference type="SUPFAM" id="SSF53850">
    <property type="entry name" value="Periplasmic binding protein-like II"/>
    <property type="match status" value="1"/>
</dbReference>
<protein>
    <submittedName>
        <fullName evidence="4">HTH-type transcriptional regulator SgrR</fullName>
    </submittedName>
</protein>
<dbReference type="Proteomes" id="UP000838748">
    <property type="component" value="Unassembled WGS sequence"/>
</dbReference>
<proteinExistence type="predicted"/>
<sequence length="570" mass="65303">MRYWMALVYLRNTLAVNHPQNLSLESITDALACSKRNAQLVIKKLSEQNIIDWQPSVGRGNLPIITLLKDVRQTIDAEATHLLQKGKIELAMKLVEKGKQEQFLANYLAVPTAKPLSKHILRVPFYRGTHCLDPISIARRTEQHIANHLYAKLIRFDSETAMYTGDLALNWSESSGGVHVTLRKGITFHDGSRISSADIKVHYERLMNSKNHNAKLYSCISKIEVKDEYRISFYSSFSSSFIKKLLSFDPMGITKYENEKLLGSGPFYLAEQTEWRTYLKVYESYHGWRPWVDGVEIWNIGDKAKDFLLNSDVVHGREVTANMDKMFHQRQQWEKGSVYLLLNQKHNSWLAVRENSKAIMTLISSLGLPAMLDNSGICQANGMLKRECSDVDAYRHSEVKNLIPPLNTTLKIVTYQLSDNICFAEHVQSGLQQHGINSELEVVEFPVFNRPETIANADIVISGEVFNEDLEMAWMEWLFANNSLENCMTNRHRNLIWQQTKNVLNLATLKEKLCAFEELEQSLIEQYVYQPIFHIKQNLSFAESISSSQMLANGWIDFNTVTIRSSSTLP</sequence>
<feature type="domain" description="Transcriptional regulator SgrR N-terminal HTH" evidence="3">
    <location>
        <begin position="16"/>
        <end position="102"/>
    </location>
</feature>
<comment type="caution">
    <text evidence="4">The sequence shown here is derived from an EMBL/GenBank/DDBJ whole genome shotgun (WGS) entry which is preliminary data.</text>
</comment>
<dbReference type="Pfam" id="PF12793">
    <property type="entry name" value="SgrR_N"/>
    <property type="match status" value="1"/>
</dbReference>
<evidence type="ECO:0000313" key="5">
    <source>
        <dbReference type="Proteomes" id="UP000838748"/>
    </source>
</evidence>
<evidence type="ECO:0000313" key="4">
    <source>
        <dbReference type="EMBL" id="CAH0537775.1"/>
    </source>
</evidence>
<dbReference type="EMBL" id="CAKLDM010000001">
    <property type="protein sequence ID" value="CAH0537775.1"/>
    <property type="molecule type" value="Genomic_DNA"/>
</dbReference>
<accession>A0ABM9A2Z4</accession>
<keyword evidence="1" id="KW-0238">DNA-binding</keyword>
<dbReference type="PANTHER" id="PTHR30290:SF72">
    <property type="entry name" value="HTH-TYPE TRANSCRIPTIONAL REGULATOR SGRR"/>
    <property type="match status" value="1"/>
</dbReference>
<keyword evidence="5" id="KW-1185">Reference proteome</keyword>
<dbReference type="Pfam" id="PF00496">
    <property type="entry name" value="SBP_bac_5"/>
    <property type="match status" value="1"/>
</dbReference>
<dbReference type="InterPro" id="IPR025370">
    <property type="entry name" value="SgrR_HTH_N"/>
</dbReference>
<reference evidence="4" key="1">
    <citation type="submission" date="2021-11" db="EMBL/GenBank/DDBJ databases">
        <authorList>
            <person name="Rodrigo-Torres L."/>
            <person name="Arahal R. D."/>
            <person name="Lucena T."/>
        </authorList>
    </citation>
    <scope>NUCLEOTIDE SEQUENCE</scope>
    <source>
        <strain evidence="4">CECT 7928</strain>
    </source>
</reference>
<dbReference type="InterPro" id="IPR039424">
    <property type="entry name" value="SBP_5"/>
</dbReference>
<evidence type="ECO:0000256" key="1">
    <source>
        <dbReference type="ARBA" id="ARBA00023125"/>
    </source>
</evidence>
<dbReference type="Gene3D" id="3.40.190.10">
    <property type="entry name" value="Periplasmic binding protein-like II"/>
    <property type="match status" value="1"/>
</dbReference>
<evidence type="ECO:0000259" key="3">
    <source>
        <dbReference type="Pfam" id="PF12793"/>
    </source>
</evidence>
<evidence type="ECO:0000259" key="2">
    <source>
        <dbReference type="Pfam" id="PF00496"/>
    </source>
</evidence>
<organism evidence="4 5">
    <name type="scientific">Vibrio marisflavi CECT 7928</name>
    <dbReference type="NCBI Taxonomy" id="634439"/>
    <lineage>
        <taxon>Bacteria</taxon>
        <taxon>Pseudomonadati</taxon>
        <taxon>Pseudomonadota</taxon>
        <taxon>Gammaproteobacteria</taxon>
        <taxon>Vibrionales</taxon>
        <taxon>Vibrionaceae</taxon>
        <taxon>Vibrio</taxon>
    </lineage>
</organism>
<name>A0ABM9A2Z4_9VIBR</name>